<proteinExistence type="predicted"/>
<organism evidence="2 3">
    <name type="scientific">Planktotalea frisia</name>
    <dbReference type="NCBI Taxonomy" id="696762"/>
    <lineage>
        <taxon>Bacteria</taxon>
        <taxon>Pseudomonadati</taxon>
        <taxon>Pseudomonadota</taxon>
        <taxon>Alphaproteobacteria</taxon>
        <taxon>Rhodobacterales</taxon>
        <taxon>Paracoccaceae</taxon>
        <taxon>Planktotalea</taxon>
    </lineage>
</organism>
<dbReference type="PANTHER" id="PTHR43798">
    <property type="entry name" value="MONOACYLGLYCEROL LIPASE"/>
    <property type="match status" value="1"/>
</dbReference>
<dbReference type="InterPro" id="IPR029058">
    <property type="entry name" value="AB_hydrolase_fold"/>
</dbReference>
<dbReference type="Gene3D" id="3.40.50.1820">
    <property type="entry name" value="alpha/beta hydrolase"/>
    <property type="match status" value="1"/>
</dbReference>
<evidence type="ECO:0000259" key="1">
    <source>
        <dbReference type="Pfam" id="PF12697"/>
    </source>
</evidence>
<dbReference type="PRINTS" id="PR00111">
    <property type="entry name" value="ABHYDROLASE"/>
</dbReference>
<dbReference type="GO" id="GO:0016020">
    <property type="term" value="C:membrane"/>
    <property type="evidence" value="ECO:0007669"/>
    <property type="project" value="TreeGrafter"/>
</dbReference>
<dbReference type="Proteomes" id="UP000184514">
    <property type="component" value="Unassembled WGS sequence"/>
</dbReference>
<dbReference type="InterPro" id="IPR050266">
    <property type="entry name" value="AB_hydrolase_sf"/>
</dbReference>
<dbReference type="GO" id="GO:0016787">
    <property type="term" value="F:hydrolase activity"/>
    <property type="evidence" value="ECO:0007669"/>
    <property type="project" value="UniProtKB-KW"/>
</dbReference>
<keyword evidence="2" id="KW-0378">Hydrolase</keyword>
<dbReference type="PANTHER" id="PTHR43798:SF33">
    <property type="entry name" value="HYDROLASE, PUTATIVE (AFU_ORTHOLOGUE AFUA_2G14860)-RELATED"/>
    <property type="match status" value="1"/>
</dbReference>
<feature type="domain" description="AB hydrolase-1" evidence="1">
    <location>
        <begin position="24"/>
        <end position="259"/>
    </location>
</feature>
<dbReference type="SUPFAM" id="SSF53474">
    <property type="entry name" value="alpha/beta-Hydrolases"/>
    <property type="match status" value="1"/>
</dbReference>
<evidence type="ECO:0000313" key="3">
    <source>
        <dbReference type="Proteomes" id="UP000184514"/>
    </source>
</evidence>
<dbReference type="AlphaFoldDB" id="A0A1L9NQN0"/>
<comment type="caution">
    <text evidence="2">The sequence shown here is derived from an EMBL/GenBank/DDBJ whole genome shotgun (WGS) entry which is preliminary data.</text>
</comment>
<protein>
    <submittedName>
        <fullName evidence="2">Putative aminoacrylate hydrolase RutD</fullName>
    </submittedName>
</protein>
<accession>A0A1L9NQN0</accession>
<evidence type="ECO:0000313" key="2">
    <source>
        <dbReference type="EMBL" id="OJI91626.1"/>
    </source>
</evidence>
<sequence>MVKRVLAGHPSNLTSYGNGPRKGLLLHCSLAHGGVYSHMGAALGGALNLVSFDQPGHGRAGDWDGQGDLQDRVTEMALDLLTEPMDVIGHSFGATVALRLAVDRPEMVRTLTVIAPVMMAIAKADSPKIALDLSRDMVGFYQALQDEQFEVAAQMFTQNYGDGRPWDSLGKETRQAIIDRIHLIGAGGRAVNEDHYDFIGSGAFERIEVPTLILDGCEKGEAMNVVCEGLARRIPNSIRARIANGGHMVPLTRPEAVAREILQMISQSQA</sequence>
<dbReference type="STRING" id="696762.PFRI_41110"/>
<keyword evidence="3" id="KW-1185">Reference proteome</keyword>
<dbReference type="InterPro" id="IPR000073">
    <property type="entry name" value="AB_hydrolase_1"/>
</dbReference>
<gene>
    <name evidence="2" type="primary">rutD_2</name>
    <name evidence="2" type="ORF">PFRI_41110</name>
</gene>
<reference evidence="2 3" key="1">
    <citation type="submission" date="2016-10" db="EMBL/GenBank/DDBJ databases">
        <title>Genome sequence of Planktotalea frisia SH6-1.</title>
        <authorList>
            <person name="Poehlein A."/>
            <person name="Bakenhus I."/>
            <person name="Voget S."/>
            <person name="Brinkhoff T."/>
            <person name="Simon M."/>
        </authorList>
    </citation>
    <scope>NUCLEOTIDE SEQUENCE [LARGE SCALE GENOMIC DNA]</scope>
    <source>
        <strain evidence="2 3">SH6-1</strain>
    </source>
</reference>
<dbReference type="Pfam" id="PF12697">
    <property type="entry name" value="Abhydrolase_6"/>
    <property type="match status" value="1"/>
</dbReference>
<name>A0A1L9NQN0_9RHOB</name>
<dbReference type="EMBL" id="MLCB01000227">
    <property type="protein sequence ID" value="OJI91626.1"/>
    <property type="molecule type" value="Genomic_DNA"/>
</dbReference>